<dbReference type="EMBL" id="JAAXPC010000006">
    <property type="protein sequence ID" value="NKY02188.1"/>
    <property type="molecule type" value="Genomic_DNA"/>
</dbReference>
<feature type="compositionally biased region" description="Basic and acidic residues" evidence="8">
    <location>
        <begin position="472"/>
        <end position="496"/>
    </location>
</feature>
<evidence type="ECO:0000256" key="3">
    <source>
        <dbReference type="ARBA" id="ARBA00022679"/>
    </source>
</evidence>
<feature type="transmembrane region" description="Helical" evidence="9">
    <location>
        <begin position="345"/>
        <end position="363"/>
    </location>
</feature>
<keyword evidence="6 9" id="KW-0472">Membrane</keyword>
<feature type="transmembrane region" description="Helical" evidence="9">
    <location>
        <begin position="107"/>
        <end position="128"/>
    </location>
</feature>
<evidence type="ECO:0000256" key="7">
    <source>
        <dbReference type="ARBA" id="ARBA00024033"/>
    </source>
</evidence>
<evidence type="ECO:0000313" key="11">
    <source>
        <dbReference type="Proteomes" id="UP000563898"/>
    </source>
</evidence>
<keyword evidence="5 9" id="KW-1133">Transmembrane helix</keyword>
<dbReference type="GO" id="GO:0005886">
    <property type="term" value="C:plasma membrane"/>
    <property type="evidence" value="ECO:0007669"/>
    <property type="project" value="UniProtKB-SubCell"/>
</dbReference>
<name>A0A846WKU4_9ACTN</name>
<evidence type="ECO:0000256" key="2">
    <source>
        <dbReference type="ARBA" id="ARBA00022475"/>
    </source>
</evidence>
<dbReference type="Pfam" id="PF09594">
    <property type="entry name" value="GT87"/>
    <property type="match status" value="1"/>
</dbReference>
<comment type="caution">
    <text evidence="10">The sequence shown here is derived from an EMBL/GenBank/DDBJ whole genome shotgun (WGS) entry which is preliminary data.</text>
</comment>
<feature type="transmembrane region" description="Helical" evidence="9">
    <location>
        <begin position="20"/>
        <end position="41"/>
    </location>
</feature>
<keyword evidence="2" id="KW-1003">Cell membrane</keyword>
<evidence type="ECO:0000313" key="10">
    <source>
        <dbReference type="EMBL" id="NKY02188.1"/>
    </source>
</evidence>
<organism evidence="10 11">
    <name type="scientific">Gordonia polyisoprenivorans</name>
    <dbReference type="NCBI Taxonomy" id="84595"/>
    <lineage>
        <taxon>Bacteria</taxon>
        <taxon>Bacillati</taxon>
        <taxon>Actinomycetota</taxon>
        <taxon>Actinomycetes</taxon>
        <taxon>Mycobacteriales</taxon>
        <taxon>Gordoniaceae</taxon>
        <taxon>Gordonia</taxon>
    </lineage>
</organism>
<evidence type="ECO:0000256" key="9">
    <source>
        <dbReference type="SAM" id="Phobius"/>
    </source>
</evidence>
<evidence type="ECO:0000256" key="1">
    <source>
        <dbReference type="ARBA" id="ARBA00004651"/>
    </source>
</evidence>
<sequence length="514" mass="56303">MLPMPSSATLVGRQPRSVGWGLVGLAAIAAIAVFVWQITVIPMHNPFYGLLHNGVDLRVYRAGGHTVVTAAPLYHHSLIADLDFTYPPFAAVLFAPLSLVGFATAKLLWWAAIGVVLVITVLLGFRSLGYRADARLWTLSVLLAIAVTALEPVRTTIWLGQINVFLMFLILADLVFCDLNRPNSRVRGFWVGIAAGIKLTPGFFVLYLLALRRWRAAIGVVVGFLVTIVVAFVVIPGDSRDYWTTYLGAADRVGRVDSPANQSINGFISQLLAYFGATSFRHPYADGGTVFEAPTWMWVPVAAVVVVAGLCAAVIAYRRGWRLLSVTITGMTAAAASPFSWGHHWVWFVPLLIVAIDVAYRGTLADRRRLWWWVLPVALVLATFAWSYNWWTSGRYQSSDHAIAIGVFMMPRWPNVHWYDGAAVVFYSGAYVAVLLVTIAMTLVVGLSRRSVSDEPDIDRYPGGTPDDDESGDHTDRTDNRDRPEQDGSRQCERGNDFASGDGNAATSSGATPD</sequence>
<dbReference type="GO" id="GO:0016758">
    <property type="term" value="F:hexosyltransferase activity"/>
    <property type="evidence" value="ECO:0007669"/>
    <property type="project" value="InterPro"/>
</dbReference>
<keyword evidence="3" id="KW-0808">Transferase</keyword>
<feature type="transmembrane region" description="Helical" evidence="9">
    <location>
        <begin position="424"/>
        <end position="447"/>
    </location>
</feature>
<feature type="transmembrane region" description="Helical" evidence="9">
    <location>
        <begin position="216"/>
        <end position="235"/>
    </location>
</feature>
<feature type="transmembrane region" description="Helical" evidence="9">
    <location>
        <begin position="370"/>
        <end position="391"/>
    </location>
</feature>
<feature type="transmembrane region" description="Helical" evidence="9">
    <location>
        <begin position="323"/>
        <end position="339"/>
    </location>
</feature>
<gene>
    <name evidence="10" type="ORF">HGA05_11435</name>
</gene>
<protein>
    <submittedName>
        <fullName evidence="10">DUF2029 domain-containing protein</fullName>
    </submittedName>
</protein>
<evidence type="ECO:0000256" key="4">
    <source>
        <dbReference type="ARBA" id="ARBA00022692"/>
    </source>
</evidence>
<feature type="compositionally biased region" description="Polar residues" evidence="8">
    <location>
        <begin position="505"/>
        <end position="514"/>
    </location>
</feature>
<dbReference type="AlphaFoldDB" id="A0A846WKU4"/>
<accession>A0A846WKU4</accession>
<keyword evidence="4 9" id="KW-0812">Transmembrane</keyword>
<evidence type="ECO:0000256" key="8">
    <source>
        <dbReference type="SAM" id="MobiDB-lite"/>
    </source>
</evidence>
<evidence type="ECO:0000256" key="6">
    <source>
        <dbReference type="ARBA" id="ARBA00023136"/>
    </source>
</evidence>
<feature type="transmembrane region" description="Helical" evidence="9">
    <location>
        <begin position="188"/>
        <end position="209"/>
    </location>
</feature>
<dbReference type="Proteomes" id="UP000563898">
    <property type="component" value="Unassembled WGS sequence"/>
</dbReference>
<feature type="transmembrane region" description="Helical" evidence="9">
    <location>
        <begin position="134"/>
        <end position="150"/>
    </location>
</feature>
<feature type="transmembrane region" description="Helical" evidence="9">
    <location>
        <begin position="296"/>
        <end position="316"/>
    </location>
</feature>
<comment type="subcellular location">
    <subcellularLocation>
        <location evidence="1">Cell membrane</location>
        <topology evidence="1">Multi-pass membrane protein</topology>
    </subcellularLocation>
</comment>
<evidence type="ECO:0000256" key="5">
    <source>
        <dbReference type="ARBA" id="ARBA00022989"/>
    </source>
</evidence>
<proteinExistence type="inferred from homology"/>
<comment type="similarity">
    <text evidence="7">Belongs to the glycosyltransferase 87 family.</text>
</comment>
<reference evidence="10 11" key="1">
    <citation type="submission" date="2020-04" db="EMBL/GenBank/DDBJ databases">
        <title>MicrobeNet Type strains.</title>
        <authorList>
            <person name="Nicholson A.C."/>
        </authorList>
    </citation>
    <scope>NUCLEOTIDE SEQUENCE [LARGE SCALE GENOMIC DNA]</scope>
    <source>
        <strain evidence="10 11">ATCC BAA-14</strain>
    </source>
</reference>
<dbReference type="InterPro" id="IPR018584">
    <property type="entry name" value="GT87"/>
</dbReference>
<feature type="region of interest" description="Disordered" evidence="8">
    <location>
        <begin position="455"/>
        <end position="514"/>
    </location>
</feature>